<dbReference type="InterPro" id="IPR008949">
    <property type="entry name" value="Isoprenoid_synthase_dom_sf"/>
</dbReference>
<name>A0A545TPY4_9PROT</name>
<dbReference type="RefSeq" id="WP_142897509.1">
    <property type="nucleotide sequence ID" value="NZ_ML660056.1"/>
</dbReference>
<dbReference type="EMBL" id="VHSH01000005">
    <property type="protein sequence ID" value="TQV79285.1"/>
    <property type="molecule type" value="Genomic_DNA"/>
</dbReference>
<protein>
    <submittedName>
        <fullName evidence="1">Squalene/phytoene synthase family protein</fullName>
    </submittedName>
</protein>
<dbReference type="Pfam" id="PF00494">
    <property type="entry name" value="SQS_PSY"/>
    <property type="match status" value="1"/>
</dbReference>
<reference evidence="1 2" key="1">
    <citation type="submission" date="2019-06" db="EMBL/GenBank/DDBJ databases">
        <title>Whole genome sequence for Rhodospirillaceae sp. R148.</title>
        <authorList>
            <person name="Wang G."/>
        </authorList>
    </citation>
    <scope>NUCLEOTIDE SEQUENCE [LARGE SCALE GENOMIC DNA]</scope>
    <source>
        <strain evidence="1 2">R148</strain>
    </source>
</reference>
<organism evidence="1 2">
    <name type="scientific">Denitrobaculum tricleocarpae</name>
    <dbReference type="NCBI Taxonomy" id="2591009"/>
    <lineage>
        <taxon>Bacteria</taxon>
        <taxon>Pseudomonadati</taxon>
        <taxon>Pseudomonadota</taxon>
        <taxon>Alphaproteobacteria</taxon>
        <taxon>Rhodospirillales</taxon>
        <taxon>Rhodospirillaceae</taxon>
        <taxon>Denitrobaculum</taxon>
    </lineage>
</organism>
<evidence type="ECO:0000313" key="1">
    <source>
        <dbReference type="EMBL" id="TQV79285.1"/>
    </source>
</evidence>
<evidence type="ECO:0000313" key="2">
    <source>
        <dbReference type="Proteomes" id="UP000315252"/>
    </source>
</evidence>
<dbReference type="Gene3D" id="1.10.600.10">
    <property type="entry name" value="Farnesyl Diphosphate Synthase"/>
    <property type="match status" value="1"/>
</dbReference>
<dbReference type="AlphaFoldDB" id="A0A545TPY4"/>
<proteinExistence type="predicted"/>
<gene>
    <name evidence="1" type="ORF">FKG95_16685</name>
</gene>
<dbReference type="Proteomes" id="UP000315252">
    <property type="component" value="Unassembled WGS sequence"/>
</dbReference>
<accession>A0A545TPY4</accession>
<dbReference type="PANTHER" id="PTHR31480">
    <property type="entry name" value="BIFUNCTIONAL LYCOPENE CYCLASE/PHYTOENE SYNTHASE"/>
    <property type="match status" value="1"/>
</dbReference>
<dbReference type="GO" id="GO:0016765">
    <property type="term" value="F:transferase activity, transferring alkyl or aryl (other than methyl) groups"/>
    <property type="evidence" value="ECO:0007669"/>
    <property type="project" value="UniProtKB-ARBA"/>
</dbReference>
<dbReference type="InterPro" id="IPR002060">
    <property type="entry name" value="Squ/phyt_synthse"/>
</dbReference>
<comment type="caution">
    <text evidence="1">The sequence shown here is derived from an EMBL/GenBank/DDBJ whole genome shotgun (WGS) entry which is preliminary data.</text>
</comment>
<dbReference type="OrthoDB" id="9814909at2"/>
<sequence length="281" mass="31488">MTAASLSYCGQEVRTHDRERFLTSLFAPSTHREALFALYAFNLEIAKTAEVVSEAMLGRIRLQWWREALDGIYAGTLRKHAVVEPLATAVHEYALPRELFDRIIDCRELDLEDTPLDNFEAFETYAGGTSGTVSRLAAMILGVREEIALQAAEQVGTAWAMIGLLRAIPFHAAQKRIFLPRALMDQYGLQRSDLFELRRNDAIVKITKEIAKQAKGHLKAAREARKHFSRATLAALLPATVAQQHLTNLARCGWDPFDPNAQGPNHGLALKVFIAYLLCRF</sequence>
<dbReference type="SUPFAM" id="SSF48576">
    <property type="entry name" value="Terpenoid synthases"/>
    <property type="match status" value="1"/>
</dbReference>
<keyword evidence="2" id="KW-1185">Reference proteome</keyword>